<reference evidence="10 11" key="1">
    <citation type="submission" date="2015-04" db="EMBL/GenBank/DDBJ databases">
        <authorList>
            <person name="Heijne W.H."/>
            <person name="Fedorova N.D."/>
            <person name="Nierman W.C."/>
            <person name="Vollebregt A.W."/>
            <person name="Zhao Z."/>
            <person name="Wu L."/>
            <person name="Kumar M."/>
            <person name="Stam H."/>
            <person name="van den Berg M.A."/>
            <person name="Pel H.J."/>
        </authorList>
    </citation>
    <scope>NUCLEOTIDE SEQUENCE [LARGE SCALE GENOMIC DNA]</scope>
    <source>
        <strain evidence="10 11">CBS 393.64</strain>
    </source>
</reference>
<sequence length="392" mass="43878">MAESPGSPLSSIASDDLTEDIKLDKDEQSPSASNMPPSKRRRTGTASWDPHTPDMMSSVHEENLPTSPSTSISSDTSGDIPNSPSLVALIGGGQDDDYSGQGGDQVSVCRWDGCEAGDLGNMDDLVEHIHRDHIGTRQKKYSCEWIDCSRKGQTHASGYALRAHMRSHTREKPFYCMLPECDRSFTRSDALAKHMRTVHETEALRPSDPVPKNLSAISSTATPKIQRIKLKLSSQPKEEEEQQQQQQNVSVNVNGEDDGVEPEDLDTIPLPEFGPELGFDEHELSLPPQELYRLLRRQIHWAELEMAKLRQEWEEKIEPQRFEAWRAKEAIFRDVIDAETRLHNILEQQKHGNSNNNNNAAAAPNGHSSQQQQYHHNNSVESSSHHAEAVST</sequence>
<dbReference type="InterPro" id="IPR056436">
    <property type="entry name" value="Znf-C2H2_ZIC1-5/GLI1-3-like"/>
</dbReference>
<dbReference type="RefSeq" id="XP_013323494.1">
    <property type="nucleotide sequence ID" value="XM_013468040.1"/>
</dbReference>
<dbReference type="PROSITE" id="PS50157">
    <property type="entry name" value="ZINC_FINGER_C2H2_2"/>
    <property type="match status" value="2"/>
</dbReference>
<dbReference type="InterPro" id="IPR036236">
    <property type="entry name" value="Znf_C2H2_sf"/>
</dbReference>
<feature type="region of interest" description="Disordered" evidence="8">
    <location>
        <begin position="199"/>
        <end position="219"/>
    </location>
</feature>
<feature type="region of interest" description="Disordered" evidence="8">
    <location>
        <begin position="1"/>
        <end position="103"/>
    </location>
</feature>
<dbReference type="STRING" id="1408163.A0A0F4YF70"/>
<evidence type="ECO:0000256" key="5">
    <source>
        <dbReference type="ARBA" id="ARBA00022833"/>
    </source>
</evidence>
<feature type="compositionally biased region" description="Basic and acidic residues" evidence="8">
    <location>
        <begin position="19"/>
        <end position="28"/>
    </location>
</feature>
<dbReference type="Proteomes" id="UP000053958">
    <property type="component" value="Unassembled WGS sequence"/>
</dbReference>
<keyword evidence="4 7" id="KW-0863">Zinc-finger</keyword>
<feature type="compositionally biased region" description="Low complexity" evidence="8">
    <location>
        <begin position="353"/>
        <end position="382"/>
    </location>
</feature>
<dbReference type="PANTHER" id="PTHR45718:SF4">
    <property type="entry name" value="TRANSCRIPTIONAL ACTIVATOR CUBITUS INTERRUPTUS"/>
    <property type="match status" value="1"/>
</dbReference>
<feature type="domain" description="C2H2-type" evidence="9">
    <location>
        <begin position="146"/>
        <end position="173"/>
    </location>
</feature>
<evidence type="ECO:0000256" key="6">
    <source>
        <dbReference type="ARBA" id="ARBA00023242"/>
    </source>
</evidence>
<dbReference type="PANTHER" id="PTHR45718">
    <property type="entry name" value="TRANSCRIPTIONAL ACTIVATOR CUBITUS INTERRUPTUS"/>
    <property type="match status" value="1"/>
</dbReference>
<feature type="compositionally biased region" description="Basic and acidic residues" evidence="8">
    <location>
        <begin position="383"/>
        <end position="392"/>
    </location>
</feature>
<keyword evidence="3" id="KW-0677">Repeat</keyword>
<keyword evidence="11" id="KW-1185">Reference proteome</keyword>
<evidence type="ECO:0000256" key="3">
    <source>
        <dbReference type="ARBA" id="ARBA00022737"/>
    </source>
</evidence>
<dbReference type="SUPFAM" id="SSF57667">
    <property type="entry name" value="beta-beta-alpha zinc fingers"/>
    <property type="match status" value="1"/>
</dbReference>
<evidence type="ECO:0000256" key="1">
    <source>
        <dbReference type="ARBA" id="ARBA00004123"/>
    </source>
</evidence>
<gene>
    <name evidence="10" type="ORF">T310_9496</name>
</gene>
<proteinExistence type="predicted"/>
<dbReference type="FunFam" id="3.30.160.60:FF:000031">
    <property type="entry name" value="GLI family zinc finger 3"/>
    <property type="match status" value="1"/>
</dbReference>
<organism evidence="10 11">
    <name type="scientific">Rasamsonia emersonii (strain ATCC 16479 / CBS 393.64 / IMI 116815)</name>
    <dbReference type="NCBI Taxonomy" id="1408163"/>
    <lineage>
        <taxon>Eukaryota</taxon>
        <taxon>Fungi</taxon>
        <taxon>Dikarya</taxon>
        <taxon>Ascomycota</taxon>
        <taxon>Pezizomycotina</taxon>
        <taxon>Eurotiomycetes</taxon>
        <taxon>Eurotiomycetidae</taxon>
        <taxon>Eurotiales</taxon>
        <taxon>Trichocomaceae</taxon>
        <taxon>Rasamsonia</taxon>
    </lineage>
</organism>
<dbReference type="OrthoDB" id="3214149at2759"/>
<comment type="caution">
    <text evidence="10">The sequence shown here is derived from an EMBL/GenBank/DDBJ whole genome shotgun (WGS) entry which is preliminary data.</text>
</comment>
<evidence type="ECO:0000256" key="2">
    <source>
        <dbReference type="ARBA" id="ARBA00022723"/>
    </source>
</evidence>
<evidence type="ECO:0000256" key="4">
    <source>
        <dbReference type="ARBA" id="ARBA00022771"/>
    </source>
</evidence>
<dbReference type="PROSITE" id="PS00028">
    <property type="entry name" value="ZINC_FINGER_C2H2_1"/>
    <property type="match status" value="1"/>
</dbReference>
<dbReference type="GeneID" id="25321429"/>
<keyword evidence="5" id="KW-0862">Zinc</keyword>
<dbReference type="EMBL" id="LASV01000732">
    <property type="protein sequence ID" value="KKA16882.1"/>
    <property type="molecule type" value="Genomic_DNA"/>
</dbReference>
<feature type="domain" description="C2H2-type" evidence="9">
    <location>
        <begin position="174"/>
        <end position="204"/>
    </location>
</feature>
<dbReference type="Pfam" id="PF00096">
    <property type="entry name" value="zf-C2H2"/>
    <property type="match status" value="1"/>
</dbReference>
<dbReference type="FunFam" id="3.30.160.60:FF:000201">
    <property type="entry name" value="C2H2 finger domain protein (Gli3)"/>
    <property type="match status" value="1"/>
</dbReference>
<name>A0A0F4YF70_RASE3</name>
<feature type="compositionally biased region" description="Low complexity" evidence="8">
    <location>
        <begin position="65"/>
        <end position="81"/>
    </location>
</feature>
<dbReference type="AlphaFoldDB" id="A0A0F4YF70"/>
<feature type="region of interest" description="Disordered" evidence="8">
    <location>
        <begin position="233"/>
        <end position="263"/>
    </location>
</feature>
<dbReference type="GO" id="GO:0000978">
    <property type="term" value="F:RNA polymerase II cis-regulatory region sequence-specific DNA binding"/>
    <property type="evidence" value="ECO:0007669"/>
    <property type="project" value="TreeGrafter"/>
</dbReference>
<accession>A0A0F4YF70</accession>
<dbReference type="GO" id="GO:0005634">
    <property type="term" value="C:nucleus"/>
    <property type="evidence" value="ECO:0007669"/>
    <property type="project" value="UniProtKB-SubCell"/>
</dbReference>
<dbReference type="GO" id="GO:0000981">
    <property type="term" value="F:DNA-binding transcription factor activity, RNA polymerase II-specific"/>
    <property type="evidence" value="ECO:0007669"/>
    <property type="project" value="TreeGrafter"/>
</dbReference>
<feature type="region of interest" description="Disordered" evidence="8">
    <location>
        <begin position="350"/>
        <end position="392"/>
    </location>
</feature>
<dbReference type="Gene3D" id="3.30.160.60">
    <property type="entry name" value="Classic Zinc Finger"/>
    <property type="match status" value="3"/>
</dbReference>
<evidence type="ECO:0000256" key="8">
    <source>
        <dbReference type="SAM" id="MobiDB-lite"/>
    </source>
</evidence>
<keyword evidence="2" id="KW-0479">Metal-binding</keyword>
<protein>
    <submittedName>
        <fullName evidence="10">C2H2 finger domain protein (Gli3)</fullName>
    </submittedName>
</protein>
<evidence type="ECO:0000313" key="11">
    <source>
        <dbReference type="Proteomes" id="UP000053958"/>
    </source>
</evidence>
<dbReference type="InterPro" id="IPR043359">
    <property type="entry name" value="GLI-like"/>
</dbReference>
<dbReference type="Pfam" id="PF23561">
    <property type="entry name" value="zf-C2H2_15"/>
    <property type="match status" value="1"/>
</dbReference>
<dbReference type="GO" id="GO:0008270">
    <property type="term" value="F:zinc ion binding"/>
    <property type="evidence" value="ECO:0007669"/>
    <property type="project" value="UniProtKB-KW"/>
</dbReference>
<dbReference type="InterPro" id="IPR013087">
    <property type="entry name" value="Znf_C2H2_type"/>
</dbReference>
<keyword evidence="6" id="KW-0539">Nucleus</keyword>
<evidence type="ECO:0000259" key="9">
    <source>
        <dbReference type="PROSITE" id="PS50157"/>
    </source>
</evidence>
<dbReference type="SMART" id="SM00355">
    <property type="entry name" value="ZnF_C2H2"/>
    <property type="match status" value="3"/>
</dbReference>
<evidence type="ECO:0000256" key="7">
    <source>
        <dbReference type="PROSITE-ProRule" id="PRU00042"/>
    </source>
</evidence>
<evidence type="ECO:0000313" key="10">
    <source>
        <dbReference type="EMBL" id="KKA16882.1"/>
    </source>
</evidence>
<comment type="subcellular location">
    <subcellularLocation>
        <location evidence="1">Nucleus</location>
    </subcellularLocation>
</comment>